<dbReference type="InterPro" id="IPR036291">
    <property type="entry name" value="NAD(P)-bd_dom_sf"/>
</dbReference>
<evidence type="ECO:0000256" key="1">
    <source>
        <dbReference type="ARBA" id="ARBA00023002"/>
    </source>
</evidence>
<sequence>MTSPSYVTGASGFIGSHVVDELLRQGYSVRGAVRSKNVSRISKSYESFGERFTTTVIEDLATSDLSEAIKGVDAIIHVASPLANAGSPEVILEVYCCLGTTRVLEAALAADVKKLVITASMASLISLNDFWRDIRINETAHNPDKYEDAFKPGATSLTVYSVSKALADRAAGDFKRDHPEFDITTIHPSYVFGPTGTGQVYNSVATGTNLYIYELIAGPVGRPVRGYNRNNGTPPLNVDVRDVARAHVLALKLPPSDTLKRFILSTSTFTWTEAIKYIAEVRPDLKARLPVITDNEPAIGPSVKLDTSATDNVLGLKNYVKWQDTVLDTINDLLRIEKQLAAQ</sequence>
<comment type="caution">
    <text evidence="4">The sequence shown here is derived from an EMBL/GenBank/DDBJ whole genome shotgun (WGS) entry which is preliminary data.</text>
</comment>
<keyword evidence="1" id="KW-0560">Oxidoreductase</keyword>
<evidence type="ECO:0000256" key="2">
    <source>
        <dbReference type="ARBA" id="ARBA00023445"/>
    </source>
</evidence>
<dbReference type="InterPro" id="IPR050425">
    <property type="entry name" value="NAD(P)_dehydrat-like"/>
</dbReference>
<organism evidence="4 5">
    <name type="scientific">Multifurca ochricompacta</name>
    <dbReference type="NCBI Taxonomy" id="376703"/>
    <lineage>
        <taxon>Eukaryota</taxon>
        <taxon>Fungi</taxon>
        <taxon>Dikarya</taxon>
        <taxon>Basidiomycota</taxon>
        <taxon>Agaricomycotina</taxon>
        <taxon>Agaricomycetes</taxon>
        <taxon>Russulales</taxon>
        <taxon>Russulaceae</taxon>
        <taxon>Multifurca</taxon>
    </lineage>
</organism>
<dbReference type="Gene3D" id="3.40.50.720">
    <property type="entry name" value="NAD(P)-binding Rossmann-like Domain"/>
    <property type="match status" value="1"/>
</dbReference>
<accession>A0AAD4LXL1</accession>
<dbReference type="EMBL" id="WTXG01000076">
    <property type="protein sequence ID" value="KAI0294334.1"/>
    <property type="molecule type" value="Genomic_DNA"/>
</dbReference>
<comment type="similarity">
    <text evidence="2">Belongs to the NAD(P)-dependent epimerase/dehydratase family. Dihydroflavonol-4-reductase subfamily.</text>
</comment>
<feature type="domain" description="NAD-dependent epimerase/dehydratase" evidence="3">
    <location>
        <begin position="6"/>
        <end position="253"/>
    </location>
</feature>
<dbReference type="SUPFAM" id="SSF51735">
    <property type="entry name" value="NAD(P)-binding Rossmann-fold domains"/>
    <property type="match status" value="1"/>
</dbReference>
<dbReference type="Pfam" id="PF01370">
    <property type="entry name" value="Epimerase"/>
    <property type="match status" value="1"/>
</dbReference>
<evidence type="ECO:0000259" key="3">
    <source>
        <dbReference type="Pfam" id="PF01370"/>
    </source>
</evidence>
<protein>
    <submittedName>
        <fullName evidence="4">NAD-P-binding protein</fullName>
    </submittedName>
</protein>
<dbReference type="PANTHER" id="PTHR10366:SF564">
    <property type="entry name" value="STEROL-4-ALPHA-CARBOXYLATE 3-DEHYDROGENASE, DECARBOXYLATING"/>
    <property type="match status" value="1"/>
</dbReference>
<dbReference type="PANTHER" id="PTHR10366">
    <property type="entry name" value="NAD DEPENDENT EPIMERASE/DEHYDRATASE"/>
    <property type="match status" value="1"/>
</dbReference>
<dbReference type="InterPro" id="IPR001509">
    <property type="entry name" value="Epimerase_deHydtase"/>
</dbReference>
<keyword evidence="5" id="KW-1185">Reference proteome</keyword>
<evidence type="ECO:0000313" key="5">
    <source>
        <dbReference type="Proteomes" id="UP001203297"/>
    </source>
</evidence>
<dbReference type="Proteomes" id="UP001203297">
    <property type="component" value="Unassembled WGS sequence"/>
</dbReference>
<dbReference type="AlphaFoldDB" id="A0AAD4LXL1"/>
<evidence type="ECO:0000313" key="4">
    <source>
        <dbReference type="EMBL" id="KAI0294334.1"/>
    </source>
</evidence>
<gene>
    <name evidence="4" type="ORF">B0F90DRAFT_1821354</name>
</gene>
<proteinExistence type="inferred from homology"/>
<name>A0AAD4LXL1_9AGAM</name>
<dbReference type="GO" id="GO:0016616">
    <property type="term" value="F:oxidoreductase activity, acting on the CH-OH group of donors, NAD or NADP as acceptor"/>
    <property type="evidence" value="ECO:0007669"/>
    <property type="project" value="TreeGrafter"/>
</dbReference>
<reference evidence="4" key="1">
    <citation type="journal article" date="2022" name="New Phytol.">
        <title>Evolutionary transition to the ectomycorrhizal habit in the genomes of a hyperdiverse lineage of mushroom-forming fungi.</title>
        <authorList>
            <person name="Looney B."/>
            <person name="Miyauchi S."/>
            <person name="Morin E."/>
            <person name="Drula E."/>
            <person name="Courty P.E."/>
            <person name="Kohler A."/>
            <person name="Kuo A."/>
            <person name="LaButti K."/>
            <person name="Pangilinan J."/>
            <person name="Lipzen A."/>
            <person name="Riley R."/>
            <person name="Andreopoulos W."/>
            <person name="He G."/>
            <person name="Johnson J."/>
            <person name="Nolan M."/>
            <person name="Tritt A."/>
            <person name="Barry K.W."/>
            <person name="Grigoriev I.V."/>
            <person name="Nagy L.G."/>
            <person name="Hibbett D."/>
            <person name="Henrissat B."/>
            <person name="Matheny P.B."/>
            <person name="Labbe J."/>
            <person name="Martin F.M."/>
        </authorList>
    </citation>
    <scope>NUCLEOTIDE SEQUENCE</scope>
    <source>
        <strain evidence="4">BPL690</strain>
    </source>
</reference>